<evidence type="ECO:0000256" key="1">
    <source>
        <dbReference type="SAM" id="Coils"/>
    </source>
</evidence>
<keyword evidence="1" id="KW-0175">Coiled coil</keyword>
<keyword evidence="3" id="KW-1185">Reference proteome</keyword>
<protein>
    <submittedName>
        <fullName evidence="2">Uncharacterized protein</fullName>
    </submittedName>
</protein>
<evidence type="ECO:0000313" key="3">
    <source>
        <dbReference type="Proteomes" id="UP001497472"/>
    </source>
</evidence>
<evidence type="ECO:0000313" key="2">
    <source>
        <dbReference type="EMBL" id="CAK1550836.1"/>
    </source>
</evidence>
<dbReference type="AlphaFoldDB" id="A0AAV1JRX1"/>
<feature type="coiled-coil region" evidence="1">
    <location>
        <begin position="331"/>
        <end position="358"/>
    </location>
</feature>
<reference evidence="2 3" key="1">
    <citation type="submission" date="2023-11" db="EMBL/GenBank/DDBJ databases">
        <authorList>
            <person name="Okamura Y."/>
        </authorList>
    </citation>
    <scope>NUCLEOTIDE SEQUENCE [LARGE SCALE GENOMIC DNA]</scope>
</reference>
<sequence>MDSNVIESDAGRACACETGPTLGVLNDVHRAYEERMDVINRTAGSQKLQKQVELFQSWVGDLVAQNGLLARTVEDLEIELTSRILSERRKYSEMVAEMRVEVSTLRRRLARKDSDLRGLLELLRRLREQDYCAIDNIHFNEVTQSDIFGPVTWLVIPQNRAFVDYVFISGRLHWSGATRGENERSNKGYDHVDELKQRIDILQKDNLSKEREIRKLNKDLQQYEHSLANLKKEVSRNDYHTTNVSGKDVAVMTDVCLSGSKECGDAEPVKEFGGLLSDAVRYHEQIQHMESSGDSVRALREMNVSLTDEVHALHRVCAALDEQCRVSALRSQFKEEIIREMRRQLRKAKAKLKEGLGDKSNFDAQSGARSYESLCVSQQPRRKRRELPDLDMNTDWICQNFDGSGDDGSFKGQ</sequence>
<dbReference type="Proteomes" id="UP001497472">
    <property type="component" value="Unassembled WGS sequence"/>
</dbReference>
<name>A0AAV1JRX1_9NEOP</name>
<dbReference type="EMBL" id="CAVLEF010000096">
    <property type="protein sequence ID" value="CAK1550836.1"/>
    <property type="molecule type" value="Genomic_DNA"/>
</dbReference>
<gene>
    <name evidence="2" type="ORF">LNINA_LOCUS10028</name>
</gene>
<feature type="coiled-coil region" evidence="1">
    <location>
        <begin position="192"/>
        <end position="233"/>
    </location>
</feature>
<comment type="caution">
    <text evidence="2">The sequence shown here is derived from an EMBL/GenBank/DDBJ whole genome shotgun (WGS) entry which is preliminary data.</text>
</comment>
<proteinExistence type="predicted"/>
<organism evidence="2 3">
    <name type="scientific">Leptosia nina</name>
    <dbReference type="NCBI Taxonomy" id="320188"/>
    <lineage>
        <taxon>Eukaryota</taxon>
        <taxon>Metazoa</taxon>
        <taxon>Ecdysozoa</taxon>
        <taxon>Arthropoda</taxon>
        <taxon>Hexapoda</taxon>
        <taxon>Insecta</taxon>
        <taxon>Pterygota</taxon>
        <taxon>Neoptera</taxon>
        <taxon>Endopterygota</taxon>
        <taxon>Lepidoptera</taxon>
        <taxon>Glossata</taxon>
        <taxon>Ditrysia</taxon>
        <taxon>Papilionoidea</taxon>
        <taxon>Pieridae</taxon>
        <taxon>Pierinae</taxon>
        <taxon>Leptosia</taxon>
    </lineage>
</organism>
<accession>A0AAV1JRX1</accession>